<keyword evidence="2" id="KW-0067">ATP-binding</keyword>
<dbReference type="STRING" id="1136941.ACH46_18115"/>
<evidence type="ECO:0000313" key="5">
    <source>
        <dbReference type="Proteomes" id="UP000063789"/>
    </source>
</evidence>
<dbReference type="KEGG" id="goq:ACH46_18115"/>
<dbReference type="GO" id="GO:0005524">
    <property type="term" value="F:ATP binding"/>
    <property type="evidence" value="ECO:0007669"/>
    <property type="project" value="UniProtKB-KW"/>
</dbReference>
<organism evidence="4 5">
    <name type="scientific">Gordonia phthalatica</name>
    <dbReference type="NCBI Taxonomy" id="1136941"/>
    <lineage>
        <taxon>Bacteria</taxon>
        <taxon>Bacillati</taxon>
        <taxon>Actinomycetota</taxon>
        <taxon>Actinomycetes</taxon>
        <taxon>Mycobacteriales</taxon>
        <taxon>Gordoniaceae</taxon>
        <taxon>Gordonia</taxon>
    </lineage>
</organism>
<dbReference type="SUPFAM" id="SSF52540">
    <property type="entry name" value="P-loop containing nucleoside triphosphate hydrolases"/>
    <property type="match status" value="1"/>
</dbReference>
<proteinExistence type="predicted"/>
<dbReference type="Pfam" id="PF00005">
    <property type="entry name" value="ABC_tran"/>
    <property type="match status" value="1"/>
</dbReference>
<dbReference type="PANTHER" id="PTHR43038:SF3">
    <property type="entry name" value="ABC TRANSPORTER G FAMILY MEMBER 20 ISOFORM X1"/>
    <property type="match status" value="1"/>
</dbReference>
<dbReference type="EMBL" id="CP011853">
    <property type="protein sequence ID" value="ALG86064.1"/>
    <property type="molecule type" value="Genomic_DNA"/>
</dbReference>
<dbReference type="InterPro" id="IPR003439">
    <property type="entry name" value="ABC_transporter-like_ATP-bd"/>
</dbReference>
<dbReference type="PROSITE" id="PS50893">
    <property type="entry name" value="ABC_TRANSPORTER_2"/>
    <property type="match status" value="1"/>
</dbReference>
<dbReference type="SMART" id="SM00382">
    <property type="entry name" value="AAA"/>
    <property type="match status" value="1"/>
</dbReference>
<dbReference type="CDD" id="cd03230">
    <property type="entry name" value="ABC_DR_subfamily_A"/>
    <property type="match status" value="1"/>
</dbReference>
<keyword evidence="1" id="KW-0547">Nucleotide-binding</keyword>
<dbReference type="PANTHER" id="PTHR43038">
    <property type="entry name" value="ATP-BINDING CASSETTE, SUB-FAMILY H, MEMBER 1"/>
    <property type="match status" value="1"/>
</dbReference>
<dbReference type="InterPro" id="IPR003593">
    <property type="entry name" value="AAA+_ATPase"/>
</dbReference>
<dbReference type="AlphaFoldDB" id="A0A0N9NC82"/>
<dbReference type="GO" id="GO:0016887">
    <property type="term" value="F:ATP hydrolysis activity"/>
    <property type="evidence" value="ECO:0007669"/>
    <property type="project" value="InterPro"/>
</dbReference>
<accession>A0A0N9NC82</accession>
<dbReference type="Gene3D" id="3.40.50.300">
    <property type="entry name" value="P-loop containing nucleotide triphosphate hydrolases"/>
    <property type="match status" value="1"/>
</dbReference>
<dbReference type="PATRIC" id="fig|1136941.3.peg.3704"/>
<dbReference type="PROSITE" id="PS00211">
    <property type="entry name" value="ABC_TRANSPORTER_1"/>
    <property type="match status" value="1"/>
</dbReference>
<protein>
    <submittedName>
        <fullName evidence="4">Multidrug ABC transporter ATPase</fullName>
    </submittedName>
</protein>
<reference evidence="4 5" key="2">
    <citation type="journal article" date="2017" name="Int. J. Syst. Evol. Microbiol.">
        <title>Gordonia phthalatica sp. nov., a di-n-butyl phthalate-degrading bacterium isolated from activated sludge.</title>
        <authorList>
            <person name="Jin D."/>
            <person name="Kong X."/>
            <person name="Jia M."/>
            <person name="Yu X."/>
            <person name="Wang X."/>
            <person name="Zhuang X."/>
            <person name="Deng Y."/>
            <person name="Bai Z."/>
        </authorList>
    </citation>
    <scope>NUCLEOTIDE SEQUENCE [LARGE SCALE GENOMIC DNA]</scope>
    <source>
        <strain evidence="4 5">QH-11</strain>
    </source>
</reference>
<feature type="domain" description="ABC transporter" evidence="3">
    <location>
        <begin position="16"/>
        <end position="238"/>
    </location>
</feature>
<reference evidence="5" key="1">
    <citation type="submission" date="2015-06" db="EMBL/GenBank/DDBJ databases">
        <title>Complete genome sequence and metabolic analysis of phthalate degradation pathway in Gordonia sp. QH-11.</title>
        <authorList>
            <person name="Jin D."/>
            <person name="Kong X."/>
            <person name="Bai Z."/>
        </authorList>
    </citation>
    <scope>NUCLEOTIDE SEQUENCE [LARGE SCALE GENOMIC DNA]</scope>
    <source>
        <strain evidence="5">QH-11</strain>
    </source>
</reference>
<keyword evidence="5" id="KW-1185">Reference proteome</keyword>
<dbReference type="InterPro" id="IPR017871">
    <property type="entry name" value="ABC_transporter-like_CS"/>
</dbReference>
<sequence>MNYRPSMNRGDMPAAIRCENVSVRRGKVQAVDDLTVSVPRGSVTGLLGPSGCGKTTLMRAIVGTQKNVSGRIDVLDRPAGIPSLRRDVGYVTQAASVYGDLTVEQNVRYFAQIYGAENGIAEAIDAVDLGSHVDHLAGDLSGGQLNRVSIACALVTRPQLLILDEPTVGLDPVLRADLWQRFKRLTDAGVTLLVSSHVMDEAEHCDELILMRAGGLVAQLPPSELRARTGETNLERAFLALIEGATA</sequence>
<gene>
    <name evidence="4" type="ORF">ACH46_18115</name>
</gene>
<evidence type="ECO:0000313" key="4">
    <source>
        <dbReference type="EMBL" id="ALG86064.1"/>
    </source>
</evidence>
<evidence type="ECO:0000259" key="3">
    <source>
        <dbReference type="PROSITE" id="PS50893"/>
    </source>
</evidence>
<name>A0A0N9NC82_9ACTN</name>
<dbReference type="OrthoDB" id="9804819at2"/>
<evidence type="ECO:0000256" key="2">
    <source>
        <dbReference type="ARBA" id="ARBA00022840"/>
    </source>
</evidence>
<dbReference type="InterPro" id="IPR027417">
    <property type="entry name" value="P-loop_NTPase"/>
</dbReference>
<evidence type="ECO:0000256" key="1">
    <source>
        <dbReference type="ARBA" id="ARBA00022741"/>
    </source>
</evidence>
<dbReference type="Proteomes" id="UP000063789">
    <property type="component" value="Chromosome"/>
</dbReference>